<dbReference type="EMBL" id="JAYKBW010000007">
    <property type="protein sequence ID" value="MEB3075076.1"/>
    <property type="molecule type" value="Genomic_DNA"/>
</dbReference>
<dbReference type="Proteomes" id="UP001311730">
    <property type="component" value="Unassembled WGS sequence"/>
</dbReference>
<organism evidence="1 2">
    <name type="scientific">Capnocytophaga gingivalis</name>
    <dbReference type="NCBI Taxonomy" id="1017"/>
    <lineage>
        <taxon>Bacteria</taxon>
        <taxon>Pseudomonadati</taxon>
        <taxon>Bacteroidota</taxon>
        <taxon>Flavobacteriia</taxon>
        <taxon>Flavobacteriales</taxon>
        <taxon>Flavobacteriaceae</taxon>
        <taxon>Capnocytophaga</taxon>
    </lineage>
</organism>
<evidence type="ECO:0008006" key="3">
    <source>
        <dbReference type="Google" id="ProtNLM"/>
    </source>
</evidence>
<dbReference type="RefSeq" id="WP_298823964.1">
    <property type="nucleotide sequence ID" value="NZ_JAYKBW010000007.1"/>
</dbReference>
<accession>A0ABU5Z7Y4</accession>
<evidence type="ECO:0000313" key="2">
    <source>
        <dbReference type="Proteomes" id="UP001311730"/>
    </source>
</evidence>
<proteinExistence type="predicted"/>
<reference evidence="1 2" key="1">
    <citation type="submission" date="2023-12" db="EMBL/GenBank/DDBJ databases">
        <title>Genomic sequences of Capnocytophaga and Parvimonas strains.</title>
        <authorList>
            <person name="Watt R.M."/>
            <person name="Wang M."/>
            <person name="Yang T."/>
            <person name="Tong W.M."/>
        </authorList>
    </citation>
    <scope>NUCLEOTIDE SEQUENCE [LARGE SCALE GENOMIC DNA]</scope>
    <source>
        <strain evidence="1 2">CCUG 13096</strain>
    </source>
</reference>
<keyword evidence="2" id="KW-1185">Reference proteome</keyword>
<evidence type="ECO:0000313" key="1">
    <source>
        <dbReference type="EMBL" id="MEB3075076.1"/>
    </source>
</evidence>
<protein>
    <recommendedName>
        <fullName evidence="3">TonB C-terminal domain-containing protein</fullName>
    </recommendedName>
</protein>
<comment type="caution">
    <text evidence="1">The sequence shown here is derived from an EMBL/GenBank/DDBJ whole genome shotgun (WGS) entry which is preliminary data.</text>
</comment>
<sequence length="161" mass="18735">MRHTSILISILILILHSYDIKAQNGKLYDVEGLLLIEHIYENGVYKPLWHTKRGKVYPFGNTLFDNTTRLFSSEQAYEDFLKHNHSDTSLTFKGQYVVCFLISKKGKIIEDRIIRKTTGCKECDTLVLKTLKKIRKMKAYSFDNKANTVSKITIPFGRVWE</sequence>
<gene>
    <name evidence="1" type="ORF">VJJ08_07170</name>
</gene>
<name>A0ABU5Z7Y4_9FLAO</name>